<dbReference type="InterPro" id="IPR012147">
    <property type="entry name" value="P_Ac_Bu_trans"/>
</dbReference>
<keyword evidence="2 5" id="KW-0808">Transferase</keyword>
<dbReference type="AlphaFoldDB" id="A0A1M5TNA8"/>
<evidence type="ECO:0000256" key="3">
    <source>
        <dbReference type="ARBA" id="ARBA00023315"/>
    </source>
</evidence>
<keyword evidence="3" id="KW-0012">Acyltransferase</keyword>
<evidence type="ECO:0000256" key="1">
    <source>
        <dbReference type="ARBA" id="ARBA00005656"/>
    </source>
</evidence>
<dbReference type="SUPFAM" id="SSF53659">
    <property type="entry name" value="Isocitrate/Isopropylmalate dehydrogenase-like"/>
    <property type="match status" value="1"/>
</dbReference>
<comment type="similarity">
    <text evidence="1">Belongs to the phosphate acetyltransferase and butyryltransferase family.</text>
</comment>
<dbReference type="NCBIfam" id="NF006045">
    <property type="entry name" value="PRK08190.1"/>
    <property type="match status" value="1"/>
</dbReference>
<evidence type="ECO:0000256" key="2">
    <source>
        <dbReference type="ARBA" id="ARBA00022679"/>
    </source>
</evidence>
<protein>
    <submittedName>
        <fullName evidence="5">Phosphate butyryltransferase</fullName>
    </submittedName>
</protein>
<gene>
    <name evidence="5" type="ORF">SAMN02745207_01399</name>
</gene>
<dbReference type="PANTHER" id="PTHR43356">
    <property type="entry name" value="PHOSPHATE ACETYLTRANSFERASE"/>
    <property type="match status" value="1"/>
</dbReference>
<feature type="domain" description="Phosphate acetyl/butaryl transferase" evidence="4">
    <location>
        <begin position="80"/>
        <end position="296"/>
    </location>
</feature>
<dbReference type="InterPro" id="IPR002505">
    <property type="entry name" value="PTA_PTB"/>
</dbReference>
<dbReference type="Gene3D" id="3.40.718.10">
    <property type="entry name" value="Isopropylmalate Dehydrogenase"/>
    <property type="match status" value="1"/>
</dbReference>
<evidence type="ECO:0000313" key="6">
    <source>
        <dbReference type="Proteomes" id="UP000184447"/>
    </source>
</evidence>
<keyword evidence="6" id="KW-1185">Reference proteome</keyword>
<name>A0A1M5TNA8_9CLOT</name>
<evidence type="ECO:0000259" key="4">
    <source>
        <dbReference type="Pfam" id="PF01515"/>
    </source>
</evidence>
<dbReference type="GO" id="GO:0016746">
    <property type="term" value="F:acyltransferase activity"/>
    <property type="evidence" value="ECO:0007669"/>
    <property type="project" value="UniProtKB-KW"/>
</dbReference>
<proteinExistence type="inferred from homology"/>
<dbReference type="EMBL" id="FQXM01000006">
    <property type="protein sequence ID" value="SHH52150.1"/>
    <property type="molecule type" value="Genomic_DNA"/>
</dbReference>
<sequence length="301" mass="32851">MEFKNFNELVTKVKESKSIRKVAVVSAQDKHTLEAVFKAKNDGLIFPILIGDKKKIQSIINSLGEELASEWIINVESDSQAAYKAVEIIRNGEADFIMKGKIQTSDLLKAVVDKDKGLRTNSIMSHISINEIPSYHKLLAVTDGGMMMYPDLTQKKSILENAVNTFINMGYENPKVAVLSAVEVLNPKMIETVDAAALKEMNLNGEIKNCLVEGPISYDLAMNKESALIKGFQSEVTENVDILIVPNITTGNILAKSLIYSAHAKMAGFIVGAKVPIVLTSRGSSSEEKYLSLALSASSVK</sequence>
<dbReference type="STRING" id="1121316.SAMN02745207_01399"/>
<dbReference type="Pfam" id="PF01515">
    <property type="entry name" value="PTA_PTB"/>
    <property type="match status" value="1"/>
</dbReference>
<evidence type="ECO:0000313" key="5">
    <source>
        <dbReference type="EMBL" id="SHH52150.1"/>
    </source>
</evidence>
<dbReference type="OrthoDB" id="9774179at2"/>
<dbReference type="PIRSF" id="PIRSF000428">
    <property type="entry name" value="P_Ac_trans"/>
    <property type="match status" value="1"/>
</dbReference>
<dbReference type="InterPro" id="IPR050500">
    <property type="entry name" value="Phos_Acetyltrans/Butyryltrans"/>
</dbReference>
<dbReference type="Proteomes" id="UP000184447">
    <property type="component" value="Unassembled WGS sequence"/>
</dbReference>
<organism evidence="5 6">
    <name type="scientific">Clostridium grantii DSM 8605</name>
    <dbReference type="NCBI Taxonomy" id="1121316"/>
    <lineage>
        <taxon>Bacteria</taxon>
        <taxon>Bacillati</taxon>
        <taxon>Bacillota</taxon>
        <taxon>Clostridia</taxon>
        <taxon>Eubacteriales</taxon>
        <taxon>Clostridiaceae</taxon>
        <taxon>Clostridium</taxon>
    </lineage>
</organism>
<dbReference type="PANTHER" id="PTHR43356:SF2">
    <property type="entry name" value="PHOSPHATE ACETYLTRANSFERASE"/>
    <property type="match status" value="1"/>
</dbReference>
<reference evidence="5 6" key="1">
    <citation type="submission" date="2016-11" db="EMBL/GenBank/DDBJ databases">
        <authorList>
            <person name="Jaros S."/>
            <person name="Januszkiewicz K."/>
            <person name="Wedrychowicz H."/>
        </authorList>
    </citation>
    <scope>NUCLEOTIDE SEQUENCE [LARGE SCALE GENOMIC DNA]</scope>
    <source>
        <strain evidence="5 6">DSM 8605</strain>
    </source>
</reference>
<dbReference type="RefSeq" id="WP_073337713.1">
    <property type="nucleotide sequence ID" value="NZ_FQXM01000006.1"/>
</dbReference>
<accession>A0A1M5TNA8</accession>